<dbReference type="EMBL" id="JQFK01000005">
    <property type="protein sequence ID" value="KGK39865.1"/>
    <property type="molecule type" value="Genomic_DNA"/>
</dbReference>
<evidence type="ECO:0000256" key="4">
    <source>
        <dbReference type="ARBA" id="ARBA00022801"/>
    </source>
</evidence>
<feature type="region of interest" description="Disordered" evidence="8">
    <location>
        <begin position="775"/>
        <end position="798"/>
    </location>
</feature>
<dbReference type="GO" id="GO:0006654">
    <property type="term" value="P:phosphatidic acid biosynthetic process"/>
    <property type="evidence" value="ECO:0007669"/>
    <property type="project" value="InterPro"/>
</dbReference>
<dbReference type="GO" id="GO:0032266">
    <property type="term" value="F:phosphatidylinositol-3-phosphate binding"/>
    <property type="evidence" value="ECO:0007669"/>
    <property type="project" value="EnsemblFungi"/>
</dbReference>
<evidence type="ECO:0000256" key="7">
    <source>
        <dbReference type="PIRNR" id="PIRNR009376"/>
    </source>
</evidence>
<dbReference type="eggNOG" id="KOG1329">
    <property type="taxonomic scope" value="Eukaryota"/>
</dbReference>
<keyword evidence="6" id="KW-0443">Lipid metabolism</keyword>
<dbReference type="FunFam" id="3.30.870.10:FF:000011">
    <property type="entry name" value="Phospholipase"/>
    <property type="match status" value="1"/>
</dbReference>
<dbReference type="EC" id="3.1.4.4" evidence="7"/>
<dbReference type="InterPro" id="IPR015679">
    <property type="entry name" value="PLipase_D_fam"/>
</dbReference>
<dbReference type="SMART" id="SM00155">
    <property type="entry name" value="PLDc"/>
    <property type="match status" value="2"/>
</dbReference>
<keyword evidence="5 7" id="KW-0442">Lipid degradation</keyword>
<proteinExistence type="inferred from homology"/>
<accession>A0A099P4J9</accession>
<sequence>MGDLLDNVDTQTRLKDYAIAQRIKDAEIVGNKSNLNPLQAPFAYIDGTLSSTEGLRLLTTSLKSLFTKEHKIIEDSQYVETVDKEQMKNISQIINNYNHVKNENDELHSIFSHRTSHEQEVDYYIFQRLLNDPQPIILPRRDKTWKHSNCEKLFESQQILDNRDIQLVLDEKFQNSKKNESKRGNKENFMNELLFPKSIGEFKTNKMSPENLSSSINVCLSDITYQFVDARESKKADENSINKSPATMGMNKESILKTSVMARNRLYRLHLEFNLGDYVLRWDIDKDVKSLRSLHRRLNRIYEFSNKSGKPNVLPFPSLPRSDRVNKALNLLKVDNFKSHKDRERDKDKDRSDVPLSSHTSISDVAISAFHSTPRRFSVKSIPFIKKDIADSEDSQLIRRQEANEKFLSDLEKYLDALLSNLKSDDLSLKVYQFLELSPMSFFLVNELREKHKEGYLYITTSSAKQGWRVSHFRVQDWTSTIKRHTSKWVILGDSYIMYTKNFHSTIIEDVFLVDSATSIEYQGQTTTEYIELDDDGTENENTNDHQDETDLFFTPARKLLNKTNKYPKIKMRNSERQFKLVAKVPKISNIWAHEIRRMVSETEWSQNQRFNSFAPIRNDCFAQWFVDARDYWYAASTAINMAKDVIYIHDWWLSPELYLRRPANGNQDWRIDRLLQKKANQGVKIYIIIYRNVGTTVVTDSMYTKHSLLDLHENIFVLRSPNQIMQNVFFWAHHEKLLIIDQTVCFLGGIDLCYGRYDTPDHVLVDDSLTKFGNDEEKDDNTAVSEDSIGPPNVDENEDMEKLRYDFQREFQIFPGKDYSNPRKKDFFDLPDPHKDMYNRQFIPRMPWHDVHMVSSGQIARDLSRHFIQRWNYLIRQKRPSRPTPLMVPPRSFTNDELEELGLKGTCEIQLLRSSCEWSLGIQDHEQSIQNAYVKCIEESEHFIYIENQFFVTSTTIDNTLVKNEIGSALVDRIICAHTRGEAWKAVIVIPLMPGFEADVDTKEGGSVRLIMQCQYMSISMGENSIFARLRRLGIKPEDYINFYSLRKWGLISDYKLLTTEQLYIHAKTMIVDDRIAIIGSANINERSMRGTRDSEVCAIVRDKDLIESKMDGKKYYVGKFAHSLRVRLMREHLGVDVDLIDLVERRFAEIEKFCKSGNGIKASILSKKDGNMQLSAMVELGTRYLLGLDQGTPYFNEIKEDESLKDQLTKEMKSNFTKIEVDAERSQNLDDLVYPVSFNHRVGNVNPGLRSDKNLSNDVRVANENHRKEVEGEIDGFRSSNFIVAKRKLKEFLKLRVQRTSSESSDPESLPYFEDIVEVLSQKKSEILSKKENNSMNIDRWTMIKRLFYMRRLYCKIKLQNEKEEVFLGNNSESYNALKNRKTFNNFNSVEDNNSSNSPPPVEHLLNGGINSNFGNNNNVVIPDNPLVSLTDEELREIDKILLPQVDYDFIDPYNFEDPLDISFFEGTWMAQAVRNTMLFRMVFHVQPDDFVQTWKDYKDYEEMRNAFDIYQHILKGHLQINESAESPPKEGNNLQDETEYENEDVEEHHRRLQRNAKLIELERFQMSVTNENAGTSITPYGKGTVYDHETGLKLMKMVRGHVVCFPTRWLKKEVESSNWFYKADKLPPIQIYD</sequence>
<dbReference type="SUPFAM" id="SSF56024">
    <property type="entry name" value="Phospholipase D/nuclease"/>
    <property type="match status" value="2"/>
</dbReference>
<keyword evidence="3" id="KW-0677">Repeat</keyword>
<dbReference type="GO" id="GO:0009395">
    <property type="term" value="P:phospholipid catabolic process"/>
    <property type="evidence" value="ECO:0007669"/>
    <property type="project" value="TreeGrafter"/>
</dbReference>
<feature type="region of interest" description="Disordered" evidence="8">
    <location>
        <begin position="1525"/>
        <end position="1554"/>
    </location>
</feature>
<evidence type="ECO:0000313" key="10">
    <source>
        <dbReference type="EMBL" id="KGK39865.1"/>
    </source>
</evidence>
<dbReference type="Pfam" id="PF00614">
    <property type="entry name" value="PLDc"/>
    <property type="match status" value="1"/>
</dbReference>
<dbReference type="VEuPathDB" id="FungiDB:C5L36_0A00850"/>
<comment type="caution">
    <text evidence="10">The sequence shown here is derived from an EMBL/GenBank/DDBJ whole genome shotgun (WGS) entry which is preliminary data.</text>
</comment>
<reference evidence="11" key="1">
    <citation type="journal article" date="2014" name="Microb. Cell Fact.">
        <title>Exploiting Issatchenkia orientalis SD108 for succinic acid production.</title>
        <authorList>
            <person name="Xiao H."/>
            <person name="Shao Z."/>
            <person name="Jiang Y."/>
            <person name="Dole S."/>
            <person name="Zhao H."/>
        </authorList>
    </citation>
    <scope>NUCLEOTIDE SEQUENCE [LARGE SCALE GENOMIC DNA]</scope>
    <source>
        <strain evidence="11">SD108</strain>
    </source>
</reference>
<protein>
    <recommendedName>
        <fullName evidence="7">Phospholipase</fullName>
        <ecNumber evidence="7">3.1.4.4</ecNumber>
    </recommendedName>
</protein>
<dbReference type="PROSITE" id="PS50035">
    <property type="entry name" value="PLD"/>
    <property type="match status" value="2"/>
</dbReference>
<dbReference type="InterPro" id="IPR001736">
    <property type="entry name" value="PLipase_D/transphosphatidylase"/>
</dbReference>
<dbReference type="InterPro" id="IPR016555">
    <property type="entry name" value="PLipase_D_euk"/>
</dbReference>
<dbReference type="PANTHER" id="PTHR18896">
    <property type="entry name" value="PHOSPHOLIPASE D"/>
    <property type="match status" value="1"/>
</dbReference>
<evidence type="ECO:0000313" key="11">
    <source>
        <dbReference type="Proteomes" id="UP000029867"/>
    </source>
</evidence>
<dbReference type="GO" id="GO:0005628">
    <property type="term" value="C:prospore membrane"/>
    <property type="evidence" value="ECO:0007669"/>
    <property type="project" value="EnsemblFungi"/>
</dbReference>
<dbReference type="PIRSF" id="PIRSF009376">
    <property type="entry name" value="Phospholipase_D_euk"/>
    <property type="match status" value="1"/>
</dbReference>
<gene>
    <name evidence="10" type="ORF">JL09_g983</name>
</gene>
<dbReference type="Pfam" id="PF13091">
    <property type="entry name" value="PLDc_2"/>
    <property type="match status" value="1"/>
</dbReference>
<dbReference type="GO" id="GO:0035556">
    <property type="term" value="P:intracellular signal transduction"/>
    <property type="evidence" value="ECO:0007669"/>
    <property type="project" value="InterPro"/>
</dbReference>
<dbReference type="GO" id="GO:0000753">
    <property type="term" value="P:cell morphogenesis involved in conjugation with cellular fusion"/>
    <property type="evidence" value="ECO:0007669"/>
    <property type="project" value="EnsemblFungi"/>
</dbReference>
<evidence type="ECO:0000256" key="8">
    <source>
        <dbReference type="SAM" id="MobiDB-lite"/>
    </source>
</evidence>
<evidence type="ECO:0000256" key="1">
    <source>
        <dbReference type="ARBA" id="ARBA00000798"/>
    </source>
</evidence>
<dbReference type="GO" id="GO:0005768">
    <property type="term" value="C:endosome"/>
    <property type="evidence" value="ECO:0007669"/>
    <property type="project" value="EnsemblFungi"/>
</dbReference>
<dbReference type="GO" id="GO:0031321">
    <property type="term" value="P:ascospore-type prospore assembly"/>
    <property type="evidence" value="ECO:0007669"/>
    <property type="project" value="EnsemblFungi"/>
</dbReference>
<keyword evidence="4 7" id="KW-0378">Hydrolase</keyword>
<feature type="domain" description="PLD phosphodiesterase" evidence="9">
    <location>
        <begin position="730"/>
        <end position="757"/>
    </location>
</feature>
<organism evidence="10 11">
    <name type="scientific">Pichia kudriavzevii</name>
    <name type="common">Yeast</name>
    <name type="synonym">Issatchenkia orientalis</name>
    <dbReference type="NCBI Taxonomy" id="4909"/>
    <lineage>
        <taxon>Eukaryota</taxon>
        <taxon>Fungi</taxon>
        <taxon>Dikarya</taxon>
        <taxon>Ascomycota</taxon>
        <taxon>Saccharomycotina</taxon>
        <taxon>Pichiomycetes</taxon>
        <taxon>Pichiales</taxon>
        <taxon>Pichiaceae</taxon>
        <taxon>Pichia</taxon>
    </lineage>
</organism>
<feature type="domain" description="PLD phosphodiesterase" evidence="9">
    <location>
        <begin position="1062"/>
        <end position="1089"/>
    </location>
</feature>
<evidence type="ECO:0000256" key="5">
    <source>
        <dbReference type="ARBA" id="ARBA00022963"/>
    </source>
</evidence>
<evidence type="ECO:0000259" key="9">
    <source>
        <dbReference type="PROSITE" id="PS50035"/>
    </source>
</evidence>
<dbReference type="Proteomes" id="UP000029867">
    <property type="component" value="Unassembled WGS sequence"/>
</dbReference>
<dbReference type="GO" id="GO:0004630">
    <property type="term" value="F:phospholipase D activity"/>
    <property type="evidence" value="ECO:0007669"/>
    <property type="project" value="UniProtKB-UniRule"/>
</dbReference>
<dbReference type="CDD" id="cd09138">
    <property type="entry name" value="PLDc_vPLD1_2_yPLD_like_1"/>
    <property type="match status" value="1"/>
</dbReference>
<evidence type="ECO:0000256" key="3">
    <source>
        <dbReference type="ARBA" id="ARBA00022737"/>
    </source>
</evidence>
<dbReference type="CDD" id="cd09141">
    <property type="entry name" value="PLDc_vPLD1_2_yPLD_like_2"/>
    <property type="match status" value="1"/>
</dbReference>
<name>A0A099P4J9_PICKU</name>
<evidence type="ECO:0000256" key="2">
    <source>
        <dbReference type="ARBA" id="ARBA00008664"/>
    </source>
</evidence>
<comment type="similarity">
    <text evidence="2 7">Belongs to the phospholipase D family.</text>
</comment>
<dbReference type="GO" id="GO:0005634">
    <property type="term" value="C:nucleus"/>
    <property type="evidence" value="ECO:0007669"/>
    <property type="project" value="EnsemblFungi"/>
</dbReference>
<feature type="compositionally biased region" description="Acidic residues" evidence="8">
    <location>
        <begin position="1539"/>
        <end position="1548"/>
    </location>
</feature>
<comment type="catalytic activity">
    <reaction evidence="1 7">
        <text>a 1,2-diacyl-sn-glycero-3-phosphocholine + H2O = a 1,2-diacyl-sn-glycero-3-phosphate + choline + H(+)</text>
        <dbReference type="Rhea" id="RHEA:14445"/>
        <dbReference type="ChEBI" id="CHEBI:15354"/>
        <dbReference type="ChEBI" id="CHEBI:15377"/>
        <dbReference type="ChEBI" id="CHEBI:15378"/>
        <dbReference type="ChEBI" id="CHEBI:57643"/>
        <dbReference type="ChEBI" id="CHEBI:58608"/>
        <dbReference type="EC" id="3.1.4.4"/>
    </reaction>
</comment>
<dbReference type="PANTHER" id="PTHR18896:SF76">
    <property type="entry name" value="PHOSPHOLIPASE"/>
    <property type="match status" value="1"/>
</dbReference>
<dbReference type="HOGENOM" id="CLU_000690_3_2_1"/>
<evidence type="ECO:0000256" key="6">
    <source>
        <dbReference type="ARBA" id="ARBA00023098"/>
    </source>
</evidence>
<dbReference type="Gene3D" id="3.30.870.10">
    <property type="entry name" value="Endonuclease Chain A"/>
    <property type="match status" value="2"/>
</dbReference>
<dbReference type="InterPro" id="IPR025202">
    <property type="entry name" value="PLD-like_dom"/>
</dbReference>